<dbReference type="PROSITE" id="PS50940">
    <property type="entry name" value="CHIT_BIND_II"/>
    <property type="match status" value="1"/>
</dbReference>
<evidence type="ECO:0000256" key="1">
    <source>
        <dbReference type="SAM" id="MobiDB-lite"/>
    </source>
</evidence>
<reference evidence="3" key="1">
    <citation type="submission" date="2020-11" db="EMBL/GenBank/DDBJ databases">
        <authorList>
            <person name="Tran Van P."/>
        </authorList>
    </citation>
    <scope>NUCLEOTIDE SEQUENCE</scope>
</reference>
<dbReference type="EMBL" id="OD569674">
    <property type="protein sequence ID" value="CAD7448177.1"/>
    <property type="molecule type" value="Genomic_DNA"/>
</dbReference>
<evidence type="ECO:0000259" key="2">
    <source>
        <dbReference type="PROSITE" id="PS50940"/>
    </source>
</evidence>
<dbReference type="InterPro" id="IPR002557">
    <property type="entry name" value="Chitin-bd_dom"/>
</dbReference>
<sequence length="946" mass="100375">MSLLQATFTALSDRSPTSFQDYFPRQAASSSWLFKTVSQGIKKVIFRGSVPAFAWRENRNPFRKKSLNAPDRDSNPDLRHRKTIPLTRIVSYLDHVATEASDTRAQTLISINSDRVTESDSRVPEEYNIVTQASWLELSHSEAAYESHHLVGGGVFVYKGIDILTKTSIDLGQLNHTEHYLDLGIHVRWIIIQGVLEGEASKDVVYPHLHGGKVKNRFGKTNLSAPDRDSNLDFTVIGSPVHCDSSALDHAATEVESAHLMCLWNNPGVFFRNKAQYDGGAEGRYNPYGQPILSDDLVIGDEIPGMAGVDYPVFDKAPDTGFTCDAQAVPGYYADPQAGCQVAKYVRLICGTPKTPLTLLRHLESKSLDCKIRLKTVFNVVSNAQVFYICGDSGRGTPFLCPNGTVFNQQFLVCDWWYNFDCALAVGYYGVNAEVVSAMAAVDAVNGIANPGGLKVVSKVLPDPILRQKALLAVSTLARQRLLASKGADLHVTVVAGLSSLPAGQFPAANLRSLTNPSIPRVGSTYKGYNAPDSAFTRGSSGIFGTPLVRGSSGISGTPLARGYSGISGTPLARGYSGISSTPLARGYSGISGTPLARGYSGISGTPLARGYSGISGTPLSRGYSGISGTPLARGPSGNFGAYNTPYGSNTLGYGLNYPSSTNNTLRNGFSSPETKYNSLQNGFNRPSGTSSNAQDGFNRPSGTSGNAQDGFNRPSGTSSNAQDGFNRPSGTSGNNQDGFNRPSGTSSNAQYGFNRPSGTYGNAQDGFNRPSGTSGNAQDGFNRPSGTYGNAQDGFNRPSGTSGNTQDGFNRPSGTSSNIQDGFNRPSGTSGNAQDGFNKPSGTSGNNQDGFNKPSGTSGNTQDGFNSPAVDVGYPQSTTGQNFIGLTPSRGAYNGDNLSPGSSSSPGRSYNTRSGATSEGYNYDVPNVRFDVSKVDRSYLPPNKK</sequence>
<feature type="compositionally biased region" description="Low complexity" evidence="1">
    <location>
        <begin position="900"/>
        <end position="910"/>
    </location>
</feature>
<dbReference type="PANTHER" id="PTHR22933:SF43">
    <property type="entry name" value="LP10131P"/>
    <property type="match status" value="1"/>
</dbReference>
<dbReference type="SUPFAM" id="SSF57625">
    <property type="entry name" value="Invertebrate chitin-binding proteins"/>
    <property type="match status" value="1"/>
</dbReference>
<feature type="domain" description="Chitin-binding type-2" evidence="2">
    <location>
        <begin position="367"/>
        <end position="424"/>
    </location>
</feature>
<feature type="compositionally biased region" description="Polar residues" evidence="1">
    <location>
        <begin position="911"/>
        <end position="921"/>
    </location>
</feature>
<feature type="compositionally biased region" description="Polar residues" evidence="1">
    <location>
        <begin position="876"/>
        <end position="885"/>
    </location>
</feature>
<dbReference type="InterPro" id="IPR036508">
    <property type="entry name" value="Chitin-bd_dom_sf"/>
</dbReference>
<dbReference type="GO" id="GO:0005576">
    <property type="term" value="C:extracellular region"/>
    <property type="evidence" value="ECO:0007669"/>
    <property type="project" value="InterPro"/>
</dbReference>
<name>A0A7R9I5A2_9NEOP</name>
<dbReference type="GO" id="GO:0008061">
    <property type="term" value="F:chitin binding"/>
    <property type="evidence" value="ECO:0007669"/>
    <property type="project" value="InterPro"/>
</dbReference>
<dbReference type="SMART" id="SM00494">
    <property type="entry name" value="ChtBD2"/>
    <property type="match status" value="1"/>
</dbReference>
<evidence type="ECO:0000313" key="3">
    <source>
        <dbReference type="EMBL" id="CAD7448177.1"/>
    </source>
</evidence>
<feature type="compositionally biased region" description="Polar residues" evidence="1">
    <location>
        <begin position="665"/>
        <end position="763"/>
    </location>
</feature>
<gene>
    <name evidence="3" type="ORF">TBIB3V08_LOCUS10466</name>
</gene>
<protein>
    <recommendedName>
        <fullName evidence="2">Chitin-binding type-2 domain-containing protein</fullName>
    </recommendedName>
</protein>
<dbReference type="Gene3D" id="2.170.140.10">
    <property type="entry name" value="Chitin binding domain"/>
    <property type="match status" value="1"/>
</dbReference>
<proteinExistence type="predicted"/>
<dbReference type="InterPro" id="IPR052976">
    <property type="entry name" value="Scoloptoxin-like"/>
</dbReference>
<organism evidence="3">
    <name type="scientific">Timema bartmani</name>
    <dbReference type="NCBI Taxonomy" id="61472"/>
    <lineage>
        <taxon>Eukaryota</taxon>
        <taxon>Metazoa</taxon>
        <taxon>Ecdysozoa</taxon>
        <taxon>Arthropoda</taxon>
        <taxon>Hexapoda</taxon>
        <taxon>Insecta</taxon>
        <taxon>Pterygota</taxon>
        <taxon>Neoptera</taxon>
        <taxon>Polyneoptera</taxon>
        <taxon>Phasmatodea</taxon>
        <taxon>Timematodea</taxon>
        <taxon>Timematoidea</taxon>
        <taxon>Timematidae</taxon>
        <taxon>Timema</taxon>
    </lineage>
</organism>
<feature type="region of interest" description="Disordered" evidence="1">
    <location>
        <begin position="665"/>
        <end position="925"/>
    </location>
</feature>
<dbReference type="PANTHER" id="PTHR22933">
    <property type="entry name" value="FI18007P1-RELATED"/>
    <property type="match status" value="1"/>
</dbReference>
<feature type="compositionally biased region" description="Polar residues" evidence="1">
    <location>
        <begin position="799"/>
        <end position="866"/>
    </location>
</feature>
<accession>A0A7R9I5A2</accession>
<dbReference type="Pfam" id="PF01607">
    <property type="entry name" value="CBM_14"/>
    <property type="match status" value="1"/>
</dbReference>
<feature type="compositionally biased region" description="Polar residues" evidence="1">
    <location>
        <begin position="771"/>
        <end position="791"/>
    </location>
</feature>
<dbReference type="AlphaFoldDB" id="A0A7R9I5A2"/>